<dbReference type="KEGG" id="hjo:AY555_02715"/>
<dbReference type="GeneID" id="53316063"/>
<sequence>MRANDSDYQGLLCEEAPRGLRPPGPAGAGDPQLLKALAPALAAVHNRALDLVEEADPSTAFTMLEDQEREWGLPDECSHGQATTLQERRQALLARRRARGGATLAWLKGLADDLGYQTTLVEHRPFVCGQATCSESALNGGHAIRRYIRVTVHGPRVTLFRCADSQCLDPLGKIAQAEDLVCRLRKMALAHLDLKFSYEGI</sequence>
<dbReference type="AlphaFoldDB" id="A0A143DC25"/>
<dbReference type="Pfam" id="PF10076">
    <property type="entry name" value="Phage_Mu_Gp48"/>
    <property type="match status" value="1"/>
</dbReference>
<gene>
    <name evidence="1" type="ORF">AY555_02715</name>
</gene>
<keyword evidence="2" id="KW-1185">Reference proteome</keyword>
<dbReference type="EMBL" id="CP014525">
    <property type="protein sequence ID" value="AMW34272.1"/>
    <property type="molecule type" value="Genomic_DNA"/>
</dbReference>
<dbReference type="InterPro" id="IPR018755">
    <property type="entry name" value="Phage_Mu_Gp48"/>
</dbReference>
<protein>
    <submittedName>
        <fullName evidence="1">Uncharacterized protein</fullName>
    </submittedName>
</protein>
<proteinExistence type="predicted"/>
<dbReference type="STRING" id="1549855.AY555_02715"/>
<evidence type="ECO:0000313" key="2">
    <source>
        <dbReference type="Proteomes" id="UP000076066"/>
    </source>
</evidence>
<dbReference type="RefSeq" id="WP_066133116.1">
    <property type="nucleotide sequence ID" value="NZ_CP014525.1"/>
</dbReference>
<organism evidence="1 2">
    <name type="scientific">Haematospirillum jordaniae</name>
    <dbReference type="NCBI Taxonomy" id="1549855"/>
    <lineage>
        <taxon>Bacteria</taxon>
        <taxon>Pseudomonadati</taxon>
        <taxon>Pseudomonadota</taxon>
        <taxon>Alphaproteobacteria</taxon>
        <taxon>Rhodospirillales</taxon>
        <taxon>Novispirillaceae</taxon>
        <taxon>Haematospirillum</taxon>
    </lineage>
</organism>
<dbReference type="OrthoDB" id="6592844at2"/>
<accession>A0A143DC25</accession>
<name>A0A143DC25_9PROT</name>
<reference evidence="1 2" key="1">
    <citation type="submission" date="2016-02" db="EMBL/GenBank/DDBJ databases">
        <title>Complete Genome of H5569, the type strain of the newly described species Haematospirillium jordaniae.</title>
        <authorList>
            <person name="Nicholson A.C."/>
            <person name="Humrighouse B.W."/>
            <person name="Loparov V."/>
            <person name="McQuiston J.R."/>
        </authorList>
    </citation>
    <scope>NUCLEOTIDE SEQUENCE [LARGE SCALE GENOMIC DNA]</scope>
    <source>
        <strain evidence="1 2">H5569</strain>
    </source>
</reference>
<dbReference type="Proteomes" id="UP000076066">
    <property type="component" value="Chromosome"/>
</dbReference>
<evidence type="ECO:0000313" key="1">
    <source>
        <dbReference type="EMBL" id="AMW34272.1"/>
    </source>
</evidence>